<dbReference type="EMBL" id="JAEFBK010000007">
    <property type="protein sequence ID" value="KAG7585466.1"/>
    <property type="molecule type" value="Genomic_DNA"/>
</dbReference>
<proteinExistence type="predicted"/>
<protein>
    <submittedName>
        <fullName evidence="2">Uncharacterized protein</fullName>
    </submittedName>
</protein>
<dbReference type="PANTHER" id="PTHR45752">
    <property type="entry name" value="LEUCINE-RICH REPEAT-CONTAINING"/>
    <property type="match status" value="1"/>
</dbReference>
<name>A0A8T2BHK8_9BRAS</name>
<feature type="compositionally biased region" description="Basic and acidic residues" evidence="1">
    <location>
        <begin position="177"/>
        <end position="191"/>
    </location>
</feature>
<comment type="caution">
    <text evidence="2">The sequence shown here is derived from an EMBL/GenBank/DDBJ whole genome shotgun (WGS) entry which is preliminary data.</text>
</comment>
<dbReference type="AlphaFoldDB" id="A0A8T2BHK8"/>
<dbReference type="InterPro" id="IPR050715">
    <property type="entry name" value="LRR-SigEffector_domain"/>
</dbReference>
<gene>
    <name evidence="2" type="ORF">ISN45_Aa02g008300</name>
</gene>
<evidence type="ECO:0000256" key="1">
    <source>
        <dbReference type="SAM" id="MobiDB-lite"/>
    </source>
</evidence>
<organism evidence="2 3">
    <name type="scientific">Arabidopsis thaliana x Arabidopsis arenosa</name>
    <dbReference type="NCBI Taxonomy" id="1240361"/>
    <lineage>
        <taxon>Eukaryota</taxon>
        <taxon>Viridiplantae</taxon>
        <taxon>Streptophyta</taxon>
        <taxon>Embryophyta</taxon>
        <taxon>Tracheophyta</taxon>
        <taxon>Spermatophyta</taxon>
        <taxon>Magnoliopsida</taxon>
        <taxon>eudicotyledons</taxon>
        <taxon>Gunneridae</taxon>
        <taxon>Pentapetalae</taxon>
        <taxon>rosids</taxon>
        <taxon>malvids</taxon>
        <taxon>Brassicales</taxon>
        <taxon>Brassicaceae</taxon>
        <taxon>Camelineae</taxon>
        <taxon>Arabidopsis</taxon>
    </lineage>
</organism>
<sequence length="459" mass="51239">MPKEKVVEELPASLTHCSRLKLVNIEGNGNPKTFLTYLPRVLTSLPELPGSLKHLLASNCESLERLSGPLNTPNAQLDFTNCFKLDREARRVQQSFVYGWAILPGREVPAESDHRARGNSLTVPHSAFNRFKVCVVAYLPFCDPSEVSKKIVIQFSARDKDFDIIECGIQILTNGSDNRDKDDHKDTHEFGKASGNEDDNDRSKSESGEASDEEDVDIRGSGYFKIFSTHLPTSVTSVVVDLSNSGIERITECIKGLHNLQYLILTKCKRLASLPKLPCSLKGLRAHGCKSLERVSSPLSTPHAELNFTKCFKLGQQARQAIIQQSFVDGWAFLPGREVPVEFDHRARGDSLTIPHSGFNRFKVCVVVSPNENLLCLKLLYRCIVIGSLVNPTDMTLNLFDGVSRVCRLRTKHLFIFHADLPFIDPSEVNTKITLQFSCRLQDLAITECGIQILPDETD</sequence>
<evidence type="ECO:0000313" key="2">
    <source>
        <dbReference type="EMBL" id="KAG7585466.1"/>
    </source>
</evidence>
<dbReference type="Proteomes" id="UP000694240">
    <property type="component" value="Chromosome 7"/>
</dbReference>
<feature type="region of interest" description="Disordered" evidence="1">
    <location>
        <begin position="176"/>
        <end position="216"/>
    </location>
</feature>
<keyword evidence="3" id="KW-1185">Reference proteome</keyword>
<reference evidence="2 3" key="1">
    <citation type="submission" date="2020-12" db="EMBL/GenBank/DDBJ databases">
        <title>Concerted genomic and epigenomic changes stabilize Arabidopsis allopolyploids.</title>
        <authorList>
            <person name="Chen Z."/>
        </authorList>
    </citation>
    <scope>NUCLEOTIDE SEQUENCE [LARGE SCALE GENOMIC DNA]</scope>
    <source>
        <strain evidence="2">Allo738</strain>
        <tissue evidence="2">Leaf</tissue>
    </source>
</reference>
<accession>A0A8T2BHK8</accession>
<dbReference type="PANTHER" id="PTHR45752:SF195">
    <property type="entry name" value="LEUCINE-RICH REPEAT (LRR) FAMILY PROTEIN-RELATED"/>
    <property type="match status" value="1"/>
</dbReference>
<evidence type="ECO:0000313" key="3">
    <source>
        <dbReference type="Proteomes" id="UP000694240"/>
    </source>
</evidence>